<keyword evidence="3" id="KW-0274">FAD</keyword>
<dbReference type="Gene3D" id="3.50.50.60">
    <property type="entry name" value="FAD/NAD(P)-binding domain"/>
    <property type="match status" value="2"/>
</dbReference>
<feature type="domain" description="FAD-dependent oxidoreductase 2 FAD-binding" evidence="5">
    <location>
        <begin position="6"/>
        <end position="545"/>
    </location>
</feature>
<evidence type="ECO:0000313" key="7">
    <source>
        <dbReference type="Proteomes" id="UP000294692"/>
    </source>
</evidence>
<dbReference type="InterPro" id="IPR003953">
    <property type="entry name" value="FAD-dep_OxRdtase_2_FAD-bd"/>
</dbReference>
<evidence type="ECO:0000256" key="4">
    <source>
        <dbReference type="ARBA" id="ARBA00023002"/>
    </source>
</evidence>
<dbReference type="SUPFAM" id="SSF51905">
    <property type="entry name" value="FAD/NAD(P)-binding domain"/>
    <property type="match status" value="1"/>
</dbReference>
<dbReference type="EMBL" id="SMBX01000007">
    <property type="protein sequence ID" value="TCU96088.1"/>
    <property type="molecule type" value="Genomic_DNA"/>
</dbReference>
<keyword evidence="2" id="KW-0285">Flavoprotein</keyword>
<gene>
    <name evidence="6" type="ORF">EV686_107146</name>
</gene>
<dbReference type="PANTHER" id="PTHR43400:SF10">
    <property type="entry name" value="3-OXOSTEROID 1-DEHYDROGENASE"/>
    <property type="match status" value="1"/>
</dbReference>
<dbReference type="GO" id="GO:0016491">
    <property type="term" value="F:oxidoreductase activity"/>
    <property type="evidence" value="ECO:0007669"/>
    <property type="project" value="UniProtKB-KW"/>
</dbReference>
<dbReference type="InterPro" id="IPR036188">
    <property type="entry name" value="FAD/NAD-bd_sf"/>
</dbReference>
<evidence type="ECO:0000256" key="1">
    <source>
        <dbReference type="ARBA" id="ARBA00001974"/>
    </source>
</evidence>
<dbReference type="AlphaFoldDB" id="A0A4R3UZ69"/>
<sequence>MMHAYDLIVIGAGAAGLAAASTAAAEGHRVLLLEHTNRVGGTTAISGGMVWIPANAKMREAGIEDSQENALRYLSQLVPSAPDDPRMQAYLRNGADIIQYLEDRTALKLQPVRRYPDYYPDLEGATPGGRVLEPVPFDGRELGSDFALLRDPLPEFMLLGGMMISREDIPRLRRIWRSPAAALYVLKLITRYGRQRLRAHRGTSLVLGNALAARLFKSARDLGVEIALNTRIDSLVSDGLRVTGIRASLDGHAQTLESRTGVILATGGLSHDTALRASFVPPQAEPISATMASGAAKGGVRLALEAGAALSPPCHDVGDARAFWVPVSSWKRDDGSNAIFPHTVTDRAKPGLIAVNRHGRRFVNEALSYHEFGRAQLDAGNDAIPAWLVCDSRFLWKYGLGRIRPFALSTHKECRDGYLKKAGTVAELAIAIGVPADALSDTLQRFNADAREGVDSEFHRGGDIYQRHLGDGERRPNPCVAPIEHGPFYAVAVTPADLGMAAGLLTDEHARVLRKDGSAIEGLYACGNDMHSVMEGAYPGPGITLGPAIVFGVTAARHALGLAAIQRAAKSDRTKT</sequence>
<evidence type="ECO:0000259" key="5">
    <source>
        <dbReference type="Pfam" id="PF00890"/>
    </source>
</evidence>
<organism evidence="6 7">
    <name type="scientific">Paracandidimonas soli</name>
    <dbReference type="NCBI Taxonomy" id="1917182"/>
    <lineage>
        <taxon>Bacteria</taxon>
        <taxon>Pseudomonadati</taxon>
        <taxon>Pseudomonadota</taxon>
        <taxon>Betaproteobacteria</taxon>
        <taxon>Burkholderiales</taxon>
        <taxon>Alcaligenaceae</taxon>
        <taxon>Paracandidimonas</taxon>
    </lineage>
</organism>
<comment type="caution">
    <text evidence="6">The sequence shown here is derived from an EMBL/GenBank/DDBJ whole genome shotgun (WGS) entry which is preliminary data.</text>
</comment>
<evidence type="ECO:0000256" key="3">
    <source>
        <dbReference type="ARBA" id="ARBA00022827"/>
    </source>
</evidence>
<dbReference type="SUPFAM" id="SSF56425">
    <property type="entry name" value="Succinate dehydrogenase/fumarate reductase flavoprotein, catalytic domain"/>
    <property type="match status" value="1"/>
</dbReference>
<evidence type="ECO:0000256" key="2">
    <source>
        <dbReference type="ARBA" id="ARBA00022630"/>
    </source>
</evidence>
<protein>
    <submittedName>
        <fullName evidence="6">Succinate dehydrogenase/fumarate reductase flavoprotein subunit</fullName>
    </submittedName>
</protein>
<dbReference type="Proteomes" id="UP000294692">
    <property type="component" value="Unassembled WGS sequence"/>
</dbReference>
<dbReference type="GO" id="GO:0008202">
    <property type="term" value="P:steroid metabolic process"/>
    <property type="evidence" value="ECO:0007669"/>
    <property type="project" value="UniProtKB-ARBA"/>
</dbReference>
<keyword evidence="4" id="KW-0560">Oxidoreductase</keyword>
<dbReference type="Pfam" id="PF00890">
    <property type="entry name" value="FAD_binding_2"/>
    <property type="match status" value="1"/>
</dbReference>
<name>A0A4R3UZ69_9BURK</name>
<keyword evidence="7" id="KW-1185">Reference proteome</keyword>
<proteinExistence type="predicted"/>
<dbReference type="OrthoDB" id="9813348at2"/>
<reference evidence="6 7" key="1">
    <citation type="submission" date="2019-03" db="EMBL/GenBank/DDBJ databases">
        <title>Genomic Encyclopedia of Type Strains, Phase IV (KMG-IV): sequencing the most valuable type-strain genomes for metagenomic binning, comparative biology and taxonomic classification.</title>
        <authorList>
            <person name="Goeker M."/>
        </authorList>
    </citation>
    <scope>NUCLEOTIDE SEQUENCE [LARGE SCALE GENOMIC DNA]</scope>
    <source>
        <strain evidence="6 7">DSM 100048</strain>
    </source>
</reference>
<dbReference type="PANTHER" id="PTHR43400">
    <property type="entry name" value="FUMARATE REDUCTASE"/>
    <property type="match status" value="1"/>
</dbReference>
<dbReference type="InterPro" id="IPR050315">
    <property type="entry name" value="FAD-oxidoreductase_2"/>
</dbReference>
<comment type="cofactor">
    <cofactor evidence="1">
        <name>FAD</name>
        <dbReference type="ChEBI" id="CHEBI:57692"/>
    </cofactor>
</comment>
<dbReference type="InterPro" id="IPR027477">
    <property type="entry name" value="Succ_DH/fumarate_Rdtase_cat_sf"/>
</dbReference>
<accession>A0A4R3UZ69</accession>
<evidence type="ECO:0000313" key="6">
    <source>
        <dbReference type="EMBL" id="TCU96088.1"/>
    </source>
</evidence>